<dbReference type="Gene3D" id="1.20.1250.20">
    <property type="entry name" value="MFS general substrate transporter like domains"/>
    <property type="match status" value="1"/>
</dbReference>
<dbReference type="AlphaFoldDB" id="W8P3X3"/>
<evidence type="ECO:0000256" key="2">
    <source>
        <dbReference type="ARBA" id="ARBA00022448"/>
    </source>
</evidence>
<feature type="transmembrane region" description="Helical" evidence="7">
    <location>
        <begin position="379"/>
        <end position="402"/>
    </location>
</feature>
<evidence type="ECO:0000256" key="4">
    <source>
        <dbReference type="ARBA" id="ARBA00022692"/>
    </source>
</evidence>
<keyword evidence="9" id="KW-1185">Reference proteome</keyword>
<evidence type="ECO:0000256" key="5">
    <source>
        <dbReference type="ARBA" id="ARBA00022989"/>
    </source>
</evidence>
<feature type="transmembrane region" description="Helical" evidence="7">
    <location>
        <begin position="50"/>
        <end position="70"/>
    </location>
</feature>
<keyword evidence="2" id="KW-0813">Transport</keyword>
<keyword evidence="6 7" id="KW-0472">Membrane</keyword>
<dbReference type="HOGENOM" id="CLU_034180_16_3_2"/>
<feature type="transmembrane region" description="Helical" evidence="7">
    <location>
        <begin position="260"/>
        <end position="278"/>
    </location>
</feature>
<evidence type="ECO:0000313" key="9">
    <source>
        <dbReference type="Proteomes" id="UP000019434"/>
    </source>
</evidence>
<name>W8P3X3_9EURY</name>
<feature type="transmembrane region" description="Helical" evidence="7">
    <location>
        <begin position="354"/>
        <end position="373"/>
    </location>
</feature>
<feature type="transmembrane region" description="Helical" evidence="7">
    <location>
        <begin position="174"/>
        <end position="191"/>
    </location>
</feature>
<dbReference type="PANTHER" id="PTHR43266">
    <property type="entry name" value="MACROLIDE-EFFLUX PROTEIN"/>
    <property type="match status" value="1"/>
</dbReference>
<comment type="subcellular location">
    <subcellularLocation>
        <location evidence="1">Cell membrane</location>
        <topology evidence="1">Multi-pass membrane protein</topology>
    </subcellularLocation>
</comment>
<proteinExistence type="predicted"/>
<evidence type="ECO:0000256" key="6">
    <source>
        <dbReference type="ARBA" id="ARBA00023136"/>
    </source>
</evidence>
<sequence length="420" mass="45621">MARGLADMLDSRMGRNFWLYAVGRWISRAGWVVQDVAVPLYVLDKTGSGAMMSLFVMAELIPGLVVNPIAGVVGDRYDRKKLMYGLDIARGILLFAVIAFNLLGIYQLLAVQVVMSVMGAFFSAGIVGMFPDLVEREQLARANSILQSGGQVIRILGPILGGLIYALGGIKLAILINAVSFFGSGLFEVLIDYRRETRELSSLREVWSEMLDGFRFIKGSKNLMVFVSFGVLLNTLLNPVLVVVIPYLTRVELGLSSVQFGSVETVATLGALAGNLLIALKLGQRSEGMLFRALFTELACLTALAFVTRSILGELAYPALLVTICLIGFFNTLVNVPLFTKLQKAVPDDFRSRFFTALETVMMATTPLGMALVGPLLDAAGVTPVVLALTIPSVLIALYYYLRFGRIVISIGSEKLEVVP</sequence>
<organism evidence="8 9">
    <name type="scientific">Thermococcus nautili</name>
    <dbReference type="NCBI Taxonomy" id="195522"/>
    <lineage>
        <taxon>Archaea</taxon>
        <taxon>Methanobacteriati</taxon>
        <taxon>Methanobacteriota</taxon>
        <taxon>Thermococci</taxon>
        <taxon>Thermococcales</taxon>
        <taxon>Thermococcaceae</taxon>
        <taxon>Thermococcus</taxon>
    </lineage>
</organism>
<feature type="transmembrane region" description="Helical" evidence="7">
    <location>
        <begin position="223"/>
        <end position="248"/>
    </location>
</feature>
<evidence type="ECO:0000256" key="1">
    <source>
        <dbReference type="ARBA" id="ARBA00004651"/>
    </source>
</evidence>
<evidence type="ECO:0000313" key="8">
    <source>
        <dbReference type="EMBL" id="AHL22120.1"/>
    </source>
</evidence>
<keyword evidence="3" id="KW-1003">Cell membrane</keyword>
<dbReference type="InterPro" id="IPR011701">
    <property type="entry name" value="MFS"/>
</dbReference>
<dbReference type="GO" id="GO:0005886">
    <property type="term" value="C:plasma membrane"/>
    <property type="evidence" value="ECO:0007669"/>
    <property type="project" value="UniProtKB-SubCell"/>
</dbReference>
<keyword evidence="4 7" id="KW-0812">Transmembrane</keyword>
<keyword evidence="5 7" id="KW-1133">Transmembrane helix</keyword>
<evidence type="ECO:0000256" key="3">
    <source>
        <dbReference type="ARBA" id="ARBA00022475"/>
    </source>
</evidence>
<feature type="transmembrane region" description="Helical" evidence="7">
    <location>
        <begin position="290"/>
        <end position="309"/>
    </location>
</feature>
<dbReference type="eggNOG" id="arCOG00135">
    <property type="taxonomic scope" value="Archaea"/>
</dbReference>
<protein>
    <submittedName>
        <fullName evidence="8">Permeases of the major facilitator superfamily</fullName>
    </submittedName>
</protein>
<dbReference type="InterPro" id="IPR036259">
    <property type="entry name" value="MFS_trans_sf"/>
</dbReference>
<accession>W8P3X3</accession>
<dbReference type="SUPFAM" id="SSF103473">
    <property type="entry name" value="MFS general substrate transporter"/>
    <property type="match status" value="1"/>
</dbReference>
<dbReference type="GO" id="GO:0022857">
    <property type="term" value="F:transmembrane transporter activity"/>
    <property type="evidence" value="ECO:0007669"/>
    <property type="project" value="InterPro"/>
</dbReference>
<dbReference type="STRING" id="195522.BD01_0495"/>
<gene>
    <name evidence="8" type="ORF">BD01_0495</name>
</gene>
<reference evidence="8 9" key="1">
    <citation type="submission" date="2014-02" db="EMBL/GenBank/DDBJ databases">
        <title>Genome Sequence of an Hyperthermophilic Archaeon, Thermococcus nautili 30-1, producing viral vesicles.</title>
        <authorList>
            <person name="Oberto J."/>
            <person name="Gaudin M."/>
            <person name="Cossu M."/>
            <person name="Gorlas A."/>
            <person name="Slesarev A."/>
            <person name="Marguet E."/>
            <person name="Forterre P."/>
        </authorList>
    </citation>
    <scope>NUCLEOTIDE SEQUENCE [LARGE SCALE GENOMIC DNA]</scope>
    <source>
        <strain evidence="8 9">30-1</strain>
    </source>
</reference>
<dbReference type="CDD" id="cd06173">
    <property type="entry name" value="MFS_MefA_like"/>
    <property type="match status" value="1"/>
</dbReference>
<evidence type="ECO:0000256" key="7">
    <source>
        <dbReference type="SAM" id="Phobius"/>
    </source>
</evidence>
<dbReference type="KEGG" id="tnu:BD01_0495"/>
<dbReference type="EMBL" id="CP007264">
    <property type="protein sequence ID" value="AHL22120.1"/>
    <property type="molecule type" value="Genomic_DNA"/>
</dbReference>
<dbReference type="PANTHER" id="PTHR43266:SF9">
    <property type="entry name" value="PERMEASE, MAJOR FACILITATOR SUPERFAMILY-RELATED"/>
    <property type="match status" value="1"/>
</dbReference>
<feature type="transmembrane region" description="Helical" evidence="7">
    <location>
        <begin position="315"/>
        <end position="334"/>
    </location>
</feature>
<dbReference type="Pfam" id="PF07690">
    <property type="entry name" value="MFS_1"/>
    <property type="match status" value="1"/>
</dbReference>
<feature type="transmembrane region" description="Helical" evidence="7">
    <location>
        <begin position="82"/>
        <end position="103"/>
    </location>
</feature>
<dbReference type="Proteomes" id="UP000019434">
    <property type="component" value="Chromosome"/>
</dbReference>